<dbReference type="GO" id="GO:0006412">
    <property type="term" value="P:translation"/>
    <property type="evidence" value="ECO:0007669"/>
    <property type="project" value="UniProtKB-UniRule"/>
</dbReference>
<dbReference type="GO" id="GO:0003735">
    <property type="term" value="F:structural constituent of ribosome"/>
    <property type="evidence" value="ECO:0007669"/>
    <property type="project" value="UniProtKB-UniRule"/>
</dbReference>
<dbReference type="InterPro" id="IPR019927">
    <property type="entry name" value="Ribosomal_uL3_bac/org-type"/>
</dbReference>
<evidence type="ECO:0000256" key="8">
    <source>
        <dbReference type="RuleBase" id="RU003905"/>
    </source>
</evidence>
<evidence type="ECO:0000256" key="4">
    <source>
        <dbReference type="ARBA" id="ARBA00022980"/>
    </source>
</evidence>
<dbReference type="PANTHER" id="PTHR11229">
    <property type="entry name" value="50S RIBOSOMAL PROTEIN L3"/>
    <property type="match status" value="1"/>
</dbReference>
<evidence type="ECO:0000256" key="6">
    <source>
        <dbReference type="ARBA" id="ARBA00035243"/>
    </source>
</evidence>
<dbReference type="EMBL" id="JACNLL010000064">
    <property type="protein sequence ID" value="MBC8199792.1"/>
    <property type="molecule type" value="Genomic_DNA"/>
</dbReference>
<dbReference type="FunFam" id="2.40.30.10:FF:000004">
    <property type="entry name" value="50S ribosomal protein L3"/>
    <property type="match status" value="1"/>
</dbReference>
<comment type="similarity">
    <text evidence="1 7 8">Belongs to the universal ribosomal protein uL3 family.</text>
</comment>
<dbReference type="Proteomes" id="UP000603545">
    <property type="component" value="Unassembled WGS sequence"/>
</dbReference>
<evidence type="ECO:0000256" key="5">
    <source>
        <dbReference type="ARBA" id="ARBA00023274"/>
    </source>
</evidence>
<keyword evidence="3 7" id="KW-0694">RNA-binding</keyword>
<dbReference type="HAMAP" id="MF_01325_B">
    <property type="entry name" value="Ribosomal_uL3_B"/>
    <property type="match status" value="1"/>
</dbReference>
<dbReference type="InterPro" id="IPR019926">
    <property type="entry name" value="Ribosomal_uL3_CS"/>
</dbReference>
<evidence type="ECO:0000256" key="3">
    <source>
        <dbReference type="ARBA" id="ARBA00022884"/>
    </source>
</evidence>
<accession>A0A8J6N737</accession>
<evidence type="ECO:0000256" key="2">
    <source>
        <dbReference type="ARBA" id="ARBA00022730"/>
    </source>
</evidence>
<proteinExistence type="inferred from homology"/>
<organism evidence="10 11">
    <name type="scientific">Candidatus Desulfaltia bathyphila</name>
    <dbReference type="NCBI Taxonomy" id="2841697"/>
    <lineage>
        <taxon>Bacteria</taxon>
        <taxon>Pseudomonadati</taxon>
        <taxon>Thermodesulfobacteriota</taxon>
        <taxon>Desulfobacteria</taxon>
        <taxon>Desulfobacterales</taxon>
        <taxon>Desulfobacterales incertae sedis</taxon>
        <taxon>Candidatus Desulfaltia</taxon>
    </lineage>
</organism>
<dbReference type="PROSITE" id="PS00474">
    <property type="entry name" value="RIBOSOMAL_L3"/>
    <property type="match status" value="1"/>
</dbReference>
<dbReference type="NCBIfam" id="TIGR03625">
    <property type="entry name" value="L3_bact"/>
    <property type="match status" value="1"/>
</dbReference>
<comment type="function">
    <text evidence="7 9">One of the primary rRNA binding proteins, it binds directly near the 3'-end of the 23S rRNA, where it nucleates assembly of the 50S subunit.</text>
</comment>
<gene>
    <name evidence="7 10" type="primary">rplC</name>
    <name evidence="10" type="ORF">H8E80_07080</name>
</gene>
<dbReference type="PANTHER" id="PTHR11229:SF16">
    <property type="entry name" value="LARGE RIBOSOMAL SUBUNIT PROTEIN UL3C"/>
    <property type="match status" value="1"/>
</dbReference>
<comment type="caution">
    <text evidence="10">The sequence shown here is derived from an EMBL/GenBank/DDBJ whole genome shotgun (WGS) entry which is preliminary data.</text>
</comment>
<dbReference type="FunFam" id="3.30.160.810:FF:000001">
    <property type="entry name" value="50S ribosomal protein L3"/>
    <property type="match status" value="1"/>
</dbReference>
<evidence type="ECO:0000313" key="10">
    <source>
        <dbReference type="EMBL" id="MBC8199792.1"/>
    </source>
</evidence>
<evidence type="ECO:0000256" key="1">
    <source>
        <dbReference type="ARBA" id="ARBA00006540"/>
    </source>
</evidence>
<evidence type="ECO:0000313" key="11">
    <source>
        <dbReference type="Proteomes" id="UP000603545"/>
    </source>
</evidence>
<evidence type="ECO:0000256" key="9">
    <source>
        <dbReference type="RuleBase" id="RU003906"/>
    </source>
</evidence>
<keyword evidence="4 7" id="KW-0689">Ribosomal protein</keyword>
<dbReference type="GO" id="GO:0022625">
    <property type="term" value="C:cytosolic large ribosomal subunit"/>
    <property type="evidence" value="ECO:0007669"/>
    <property type="project" value="TreeGrafter"/>
</dbReference>
<dbReference type="SUPFAM" id="SSF50447">
    <property type="entry name" value="Translation proteins"/>
    <property type="match status" value="1"/>
</dbReference>
<name>A0A8J6N737_9BACT</name>
<dbReference type="InterPro" id="IPR009000">
    <property type="entry name" value="Transl_B-barrel_sf"/>
</dbReference>
<keyword evidence="2 7" id="KW-0699">rRNA-binding</keyword>
<dbReference type="Gene3D" id="2.40.30.10">
    <property type="entry name" value="Translation factors"/>
    <property type="match status" value="1"/>
</dbReference>
<sequence length="214" mass="23236">MCKGLIGKKLGMTGLFSPEGKYFPVTVLRVGPCVVIQVKTVATDGYNALQLGFGEKKKSRINKPIKGHLKRSGEGCFELLREFSVDNPGDYEPGQILSPDMFKIGERIDITASSKGRGFAGVIKRHGFHGGGETHGSHSHRVPGSIGCSAWPAKVIKGKKMPGHYGNEQKTIKNLEIVDIRPQQNLIFVKGAVPGFRSGLVSIKKRIRQSALAE</sequence>
<dbReference type="Pfam" id="PF00297">
    <property type="entry name" value="Ribosomal_L3"/>
    <property type="match status" value="1"/>
</dbReference>
<comment type="subunit">
    <text evidence="7 9">Part of the 50S ribosomal subunit. Forms a cluster with proteins L14 and L19.</text>
</comment>
<dbReference type="AlphaFoldDB" id="A0A8J6N737"/>
<keyword evidence="5 7" id="KW-0687">Ribonucleoprotein</keyword>
<dbReference type="GO" id="GO:0019843">
    <property type="term" value="F:rRNA binding"/>
    <property type="evidence" value="ECO:0007669"/>
    <property type="project" value="UniProtKB-UniRule"/>
</dbReference>
<evidence type="ECO:0000256" key="7">
    <source>
        <dbReference type="HAMAP-Rule" id="MF_01325"/>
    </source>
</evidence>
<dbReference type="InterPro" id="IPR000597">
    <property type="entry name" value="Ribosomal_uL3"/>
</dbReference>
<protein>
    <recommendedName>
        <fullName evidence="6 7">Large ribosomal subunit protein uL3</fullName>
    </recommendedName>
</protein>
<reference evidence="10 11" key="1">
    <citation type="submission" date="2020-08" db="EMBL/GenBank/DDBJ databases">
        <title>Bridging the membrane lipid divide: bacteria of the FCB group superphylum have the potential to synthesize archaeal ether lipids.</title>
        <authorList>
            <person name="Villanueva L."/>
            <person name="Von Meijenfeldt F.A.B."/>
            <person name="Westbye A.B."/>
            <person name="Yadav S."/>
            <person name="Hopmans E.C."/>
            <person name="Dutilh B.E."/>
            <person name="Sinninghe Damste J.S."/>
        </authorList>
    </citation>
    <scope>NUCLEOTIDE SEQUENCE [LARGE SCALE GENOMIC DNA]</scope>
    <source>
        <strain evidence="10">NIOZ-UU82</strain>
    </source>
</reference>
<dbReference type="Gene3D" id="3.30.160.810">
    <property type="match status" value="1"/>
</dbReference>